<name>A0A5K3EMC1_MESCO</name>
<proteinExistence type="predicted"/>
<accession>A0A5K3EMC1</accession>
<organism evidence="1">
    <name type="scientific">Mesocestoides corti</name>
    <name type="common">Flatworm</name>
    <dbReference type="NCBI Taxonomy" id="53468"/>
    <lineage>
        <taxon>Eukaryota</taxon>
        <taxon>Metazoa</taxon>
        <taxon>Spiralia</taxon>
        <taxon>Lophotrochozoa</taxon>
        <taxon>Platyhelminthes</taxon>
        <taxon>Cestoda</taxon>
        <taxon>Eucestoda</taxon>
        <taxon>Cyclophyllidea</taxon>
        <taxon>Mesocestoididae</taxon>
        <taxon>Mesocestoides</taxon>
    </lineage>
</organism>
<protein>
    <submittedName>
        <fullName evidence="1">Ovule protein</fullName>
    </submittedName>
</protein>
<dbReference type="WBParaSite" id="MCU_001614-RA">
    <property type="protein sequence ID" value="MCU_001614-RA"/>
    <property type="gene ID" value="MCU_001614"/>
</dbReference>
<evidence type="ECO:0000313" key="1">
    <source>
        <dbReference type="WBParaSite" id="MCU_001614-RA"/>
    </source>
</evidence>
<reference evidence="1" key="1">
    <citation type="submission" date="2019-11" db="UniProtKB">
        <authorList>
            <consortium name="WormBaseParasite"/>
        </authorList>
    </citation>
    <scope>IDENTIFICATION</scope>
</reference>
<dbReference type="AlphaFoldDB" id="A0A5K3EMC1"/>
<sequence>MTIGFVYSHDPNFFSNPKHQPQSPCRKTSMTACGPSDGLYLWIFIPSVYFTHSTIQETHARTIHLAVLPLSEVP</sequence>